<sequence length="49" mass="5028">MSSSTETPQLSSHEARSRAHPDEGFEFPGVAEVIGDVGVDAVSADGGIQ</sequence>
<reference evidence="2 3" key="1">
    <citation type="submission" date="2023-10" db="EMBL/GenBank/DDBJ databases">
        <authorList>
            <person name="Wang X.X."/>
        </authorList>
    </citation>
    <scope>NUCLEOTIDE SEQUENCE [LARGE SCALE GENOMIC DNA]</scope>
    <source>
        <strain evidence="2 3">NBRC 12816</strain>
    </source>
</reference>
<evidence type="ECO:0000313" key="3">
    <source>
        <dbReference type="Proteomes" id="UP001278571"/>
    </source>
</evidence>
<name>A0ABU4KFX4_9ACTN</name>
<feature type="compositionally biased region" description="Polar residues" evidence="1">
    <location>
        <begin position="1"/>
        <end position="12"/>
    </location>
</feature>
<dbReference type="Proteomes" id="UP001278571">
    <property type="component" value="Unassembled WGS sequence"/>
</dbReference>
<accession>A0ABU4KFX4</accession>
<feature type="region of interest" description="Disordered" evidence="1">
    <location>
        <begin position="1"/>
        <end position="27"/>
    </location>
</feature>
<feature type="compositionally biased region" description="Basic and acidic residues" evidence="1">
    <location>
        <begin position="13"/>
        <end position="23"/>
    </location>
</feature>
<gene>
    <name evidence="2" type="ORF">R2363_31495</name>
</gene>
<proteinExistence type="predicted"/>
<organism evidence="2 3">
    <name type="scientific">Streptomyces roseolus</name>
    <dbReference type="NCBI Taxonomy" id="67358"/>
    <lineage>
        <taxon>Bacteria</taxon>
        <taxon>Bacillati</taxon>
        <taxon>Actinomycetota</taxon>
        <taxon>Actinomycetes</taxon>
        <taxon>Kitasatosporales</taxon>
        <taxon>Streptomycetaceae</taxon>
        <taxon>Streptomyces</taxon>
    </lineage>
</organism>
<keyword evidence="3" id="KW-1185">Reference proteome</keyword>
<evidence type="ECO:0000313" key="2">
    <source>
        <dbReference type="EMBL" id="MDX2296684.1"/>
    </source>
</evidence>
<evidence type="ECO:0000256" key="1">
    <source>
        <dbReference type="SAM" id="MobiDB-lite"/>
    </source>
</evidence>
<dbReference type="RefSeq" id="WP_319012848.1">
    <property type="nucleotide sequence ID" value="NZ_JAWJZF010000503.1"/>
</dbReference>
<comment type="caution">
    <text evidence="2">The sequence shown here is derived from an EMBL/GenBank/DDBJ whole genome shotgun (WGS) entry which is preliminary data.</text>
</comment>
<protein>
    <submittedName>
        <fullName evidence="2">Uncharacterized protein</fullName>
    </submittedName>
</protein>
<dbReference type="EMBL" id="JAWJZF010000503">
    <property type="protein sequence ID" value="MDX2296684.1"/>
    <property type="molecule type" value="Genomic_DNA"/>
</dbReference>